<accession>X1C0D4</accession>
<organism evidence="1">
    <name type="scientific">marine sediment metagenome</name>
    <dbReference type="NCBI Taxonomy" id="412755"/>
    <lineage>
        <taxon>unclassified sequences</taxon>
        <taxon>metagenomes</taxon>
        <taxon>ecological metagenomes</taxon>
    </lineage>
</organism>
<feature type="non-terminal residue" evidence="1">
    <location>
        <position position="92"/>
    </location>
</feature>
<sequence length="92" mass="9997">EEVGVRLPFAGLRRAVGAPPLRRGERTLLGEIGERPGAAIRAGIQEKATGGRFLEGYRKGALLPEEVPRFEDIGEKIGKITPLVSLKVLFTF</sequence>
<name>X1C0D4_9ZZZZ</name>
<feature type="non-terminal residue" evidence="1">
    <location>
        <position position="1"/>
    </location>
</feature>
<dbReference type="AlphaFoldDB" id="X1C0D4"/>
<reference evidence="1" key="1">
    <citation type="journal article" date="2014" name="Front. Microbiol.">
        <title>High frequency of phylogenetically diverse reductive dehalogenase-homologous genes in deep subseafloor sedimentary metagenomes.</title>
        <authorList>
            <person name="Kawai M."/>
            <person name="Futagami T."/>
            <person name="Toyoda A."/>
            <person name="Takaki Y."/>
            <person name="Nishi S."/>
            <person name="Hori S."/>
            <person name="Arai W."/>
            <person name="Tsubouchi T."/>
            <person name="Morono Y."/>
            <person name="Uchiyama I."/>
            <person name="Ito T."/>
            <person name="Fujiyama A."/>
            <person name="Inagaki F."/>
            <person name="Takami H."/>
        </authorList>
    </citation>
    <scope>NUCLEOTIDE SEQUENCE</scope>
    <source>
        <strain evidence="1">Expedition CK06-06</strain>
    </source>
</reference>
<evidence type="ECO:0000313" key="1">
    <source>
        <dbReference type="EMBL" id="GAG77846.1"/>
    </source>
</evidence>
<proteinExistence type="predicted"/>
<comment type="caution">
    <text evidence="1">The sequence shown here is derived from an EMBL/GenBank/DDBJ whole genome shotgun (WGS) entry which is preliminary data.</text>
</comment>
<dbReference type="EMBL" id="BART01014856">
    <property type="protein sequence ID" value="GAG77846.1"/>
    <property type="molecule type" value="Genomic_DNA"/>
</dbReference>
<gene>
    <name evidence="1" type="ORF">S01H4_29258</name>
</gene>
<protein>
    <submittedName>
        <fullName evidence="1">Uncharacterized protein</fullName>
    </submittedName>
</protein>